<dbReference type="InterPro" id="IPR056690">
    <property type="entry name" value="DUF7788"/>
</dbReference>
<evidence type="ECO:0000259" key="1">
    <source>
        <dbReference type="Pfam" id="PF25043"/>
    </source>
</evidence>
<dbReference type="PANTHER" id="PTHR31373:SF27">
    <property type="entry name" value="TROVE DOMAIN-CONTAINING PROTEIN"/>
    <property type="match status" value="1"/>
</dbReference>
<gene>
    <name evidence="2" type="ORF">SAY87_016136</name>
</gene>
<evidence type="ECO:0000313" key="3">
    <source>
        <dbReference type="Proteomes" id="UP001345219"/>
    </source>
</evidence>
<comment type="caution">
    <text evidence="2">The sequence shown here is derived from an EMBL/GenBank/DDBJ whole genome shotgun (WGS) entry which is preliminary data.</text>
</comment>
<protein>
    <recommendedName>
        <fullName evidence="1">DUF7788 domain-containing protein</fullName>
    </recommendedName>
</protein>
<evidence type="ECO:0000313" key="2">
    <source>
        <dbReference type="EMBL" id="KAK4780030.1"/>
    </source>
</evidence>
<sequence>MAEKMMMGWSPSSSGRGWSKNYSRLGSSKTASPEVCTGIPLEVSVALGECQPWKGKVITFSESPNLHLIEGDDLSKVQSLEDMDCGMNTDFQKVLDQILEVAQKGKLSSDLIVNLVFVFSDMEFDEASTDRPWETDYEVIKRKFREAGYGRLCSGTEGTLARLPWPNLPLWRLSLL</sequence>
<reference evidence="2 3" key="1">
    <citation type="journal article" date="2023" name="Hortic Res">
        <title>Pangenome of water caltrop reveals structural variations and asymmetric subgenome divergence after allopolyploidization.</title>
        <authorList>
            <person name="Zhang X."/>
            <person name="Chen Y."/>
            <person name="Wang L."/>
            <person name="Yuan Y."/>
            <person name="Fang M."/>
            <person name="Shi L."/>
            <person name="Lu R."/>
            <person name="Comes H.P."/>
            <person name="Ma Y."/>
            <person name="Chen Y."/>
            <person name="Huang G."/>
            <person name="Zhou Y."/>
            <person name="Zheng Z."/>
            <person name="Qiu Y."/>
        </authorList>
    </citation>
    <scope>NUCLEOTIDE SEQUENCE [LARGE SCALE GENOMIC DNA]</scope>
    <source>
        <tissue evidence="2">Roots</tissue>
    </source>
</reference>
<dbReference type="Pfam" id="PF25043">
    <property type="entry name" value="DUF7788"/>
    <property type="match status" value="1"/>
</dbReference>
<dbReference type="AlphaFoldDB" id="A0AAN7L7Z8"/>
<accession>A0AAN7L7Z8</accession>
<keyword evidence="3" id="KW-1185">Reference proteome</keyword>
<name>A0AAN7L7Z8_9MYRT</name>
<proteinExistence type="predicted"/>
<dbReference type="PANTHER" id="PTHR31373">
    <property type="entry name" value="OS06G0652100 PROTEIN"/>
    <property type="match status" value="1"/>
</dbReference>
<dbReference type="InterPro" id="IPR011205">
    <property type="entry name" value="UCP015417_vWA"/>
</dbReference>
<feature type="domain" description="DUF7788" evidence="1">
    <location>
        <begin position="36"/>
        <end position="150"/>
    </location>
</feature>
<organism evidence="2 3">
    <name type="scientific">Trapa incisa</name>
    <dbReference type="NCBI Taxonomy" id="236973"/>
    <lineage>
        <taxon>Eukaryota</taxon>
        <taxon>Viridiplantae</taxon>
        <taxon>Streptophyta</taxon>
        <taxon>Embryophyta</taxon>
        <taxon>Tracheophyta</taxon>
        <taxon>Spermatophyta</taxon>
        <taxon>Magnoliopsida</taxon>
        <taxon>eudicotyledons</taxon>
        <taxon>Gunneridae</taxon>
        <taxon>Pentapetalae</taxon>
        <taxon>rosids</taxon>
        <taxon>malvids</taxon>
        <taxon>Myrtales</taxon>
        <taxon>Lythraceae</taxon>
        <taxon>Trapa</taxon>
    </lineage>
</organism>
<dbReference type="EMBL" id="JAXIOK010000001">
    <property type="protein sequence ID" value="KAK4780030.1"/>
    <property type="molecule type" value="Genomic_DNA"/>
</dbReference>
<dbReference type="Proteomes" id="UP001345219">
    <property type="component" value="Chromosome 13"/>
</dbReference>